<evidence type="ECO:0000313" key="2">
    <source>
        <dbReference type="EMBL" id="GMT13615.1"/>
    </source>
</evidence>
<accession>A0AAV5V5I1</accession>
<sequence>EDSSSETCQDNGVTKTCTRCVNGVCNTEVTRHGKRSAEEDNNVSNTNCDNNGCTVCRNGNCQYHPHGKRSVEEENNHSTNCDGNGCTVCDNGNCT</sequence>
<evidence type="ECO:0000313" key="3">
    <source>
        <dbReference type="Proteomes" id="UP001432322"/>
    </source>
</evidence>
<dbReference type="AlphaFoldDB" id="A0AAV5V5I1"/>
<gene>
    <name evidence="1" type="ORF">PFISCL1PPCAC_4909</name>
    <name evidence="2" type="ORF">PFISCL1PPCAC_4912</name>
</gene>
<protein>
    <submittedName>
        <fullName evidence="1">Uncharacterized protein</fullName>
    </submittedName>
</protein>
<dbReference type="EMBL" id="BTSY01000002">
    <property type="protein sequence ID" value="GMT13615.1"/>
    <property type="molecule type" value="Genomic_DNA"/>
</dbReference>
<name>A0AAV5V5I1_9BILA</name>
<proteinExistence type="predicted"/>
<keyword evidence="3" id="KW-1185">Reference proteome</keyword>
<feature type="non-terminal residue" evidence="1">
    <location>
        <position position="1"/>
    </location>
</feature>
<organism evidence="1 3">
    <name type="scientific">Pristionchus fissidentatus</name>
    <dbReference type="NCBI Taxonomy" id="1538716"/>
    <lineage>
        <taxon>Eukaryota</taxon>
        <taxon>Metazoa</taxon>
        <taxon>Ecdysozoa</taxon>
        <taxon>Nematoda</taxon>
        <taxon>Chromadorea</taxon>
        <taxon>Rhabditida</taxon>
        <taxon>Rhabditina</taxon>
        <taxon>Diplogasteromorpha</taxon>
        <taxon>Diplogasteroidea</taxon>
        <taxon>Neodiplogasteridae</taxon>
        <taxon>Pristionchus</taxon>
    </lineage>
</organism>
<evidence type="ECO:0000313" key="1">
    <source>
        <dbReference type="EMBL" id="GMT13613.1"/>
    </source>
</evidence>
<dbReference type="EMBL" id="BTSY01000002">
    <property type="protein sequence ID" value="GMT13613.1"/>
    <property type="molecule type" value="Genomic_DNA"/>
</dbReference>
<reference evidence="1" key="1">
    <citation type="submission" date="2023-10" db="EMBL/GenBank/DDBJ databases">
        <title>Genome assembly of Pristionchus species.</title>
        <authorList>
            <person name="Yoshida K."/>
            <person name="Sommer R.J."/>
        </authorList>
    </citation>
    <scope>NUCLEOTIDE SEQUENCE</scope>
    <source>
        <strain evidence="1">RS5133</strain>
    </source>
</reference>
<comment type="caution">
    <text evidence="1">The sequence shown here is derived from an EMBL/GenBank/DDBJ whole genome shotgun (WGS) entry which is preliminary data.</text>
</comment>
<dbReference type="Proteomes" id="UP001432322">
    <property type="component" value="Unassembled WGS sequence"/>
</dbReference>